<comment type="caution">
    <text evidence="2">The sequence shown here is derived from an EMBL/GenBank/DDBJ whole genome shotgun (WGS) entry which is preliminary data.</text>
</comment>
<evidence type="ECO:0000313" key="3">
    <source>
        <dbReference type="Proteomes" id="UP001302676"/>
    </source>
</evidence>
<name>A0AAN6V1L0_9PEZI</name>
<keyword evidence="1" id="KW-0732">Signal</keyword>
<proteinExistence type="predicted"/>
<feature type="signal peptide" evidence="1">
    <location>
        <begin position="1"/>
        <end position="19"/>
    </location>
</feature>
<dbReference type="GeneID" id="87814011"/>
<dbReference type="RefSeq" id="XP_062636549.1">
    <property type="nucleotide sequence ID" value="XM_062777398.1"/>
</dbReference>
<reference evidence="2" key="1">
    <citation type="journal article" date="2023" name="Mol. Phylogenet. Evol.">
        <title>Genome-scale phylogeny and comparative genomics of the fungal order Sordariales.</title>
        <authorList>
            <person name="Hensen N."/>
            <person name="Bonometti L."/>
            <person name="Westerberg I."/>
            <person name="Brannstrom I.O."/>
            <person name="Guillou S."/>
            <person name="Cros-Aarteil S."/>
            <person name="Calhoun S."/>
            <person name="Haridas S."/>
            <person name="Kuo A."/>
            <person name="Mondo S."/>
            <person name="Pangilinan J."/>
            <person name="Riley R."/>
            <person name="LaButti K."/>
            <person name="Andreopoulos B."/>
            <person name="Lipzen A."/>
            <person name="Chen C."/>
            <person name="Yan M."/>
            <person name="Daum C."/>
            <person name="Ng V."/>
            <person name="Clum A."/>
            <person name="Steindorff A."/>
            <person name="Ohm R.A."/>
            <person name="Martin F."/>
            <person name="Silar P."/>
            <person name="Natvig D.O."/>
            <person name="Lalanne C."/>
            <person name="Gautier V."/>
            <person name="Ament-Velasquez S.L."/>
            <person name="Kruys A."/>
            <person name="Hutchinson M.I."/>
            <person name="Powell A.J."/>
            <person name="Barry K."/>
            <person name="Miller A.N."/>
            <person name="Grigoriev I.V."/>
            <person name="Debuchy R."/>
            <person name="Gladieux P."/>
            <person name="Hiltunen Thoren M."/>
            <person name="Johannesson H."/>
        </authorList>
    </citation>
    <scope>NUCLEOTIDE SEQUENCE</scope>
    <source>
        <strain evidence="2">CBS 141.50</strain>
    </source>
</reference>
<organism evidence="2 3">
    <name type="scientific">Dichotomopilus funicola</name>
    <dbReference type="NCBI Taxonomy" id="1934379"/>
    <lineage>
        <taxon>Eukaryota</taxon>
        <taxon>Fungi</taxon>
        <taxon>Dikarya</taxon>
        <taxon>Ascomycota</taxon>
        <taxon>Pezizomycotina</taxon>
        <taxon>Sordariomycetes</taxon>
        <taxon>Sordariomycetidae</taxon>
        <taxon>Sordariales</taxon>
        <taxon>Chaetomiaceae</taxon>
        <taxon>Dichotomopilus</taxon>
    </lineage>
</organism>
<keyword evidence="3" id="KW-1185">Reference proteome</keyword>
<dbReference type="EMBL" id="MU853589">
    <property type="protein sequence ID" value="KAK4143178.1"/>
    <property type="molecule type" value="Genomic_DNA"/>
</dbReference>
<evidence type="ECO:0000256" key="1">
    <source>
        <dbReference type="SAM" id="SignalP"/>
    </source>
</evidence>
<protein>
    <submittedName>
        <fullName evidence="2">Uncharacterized protein</fullName>
    </submittedName>
</protein>
<feature type="chain" id="PRO_5042853317" evidence="1">
    <location>
        <begin position="20"/>
        <end position="147"/>
    </location>
</feature>
<accession>A0AAN6V1L0</accession>
<dbReference type="Proteomes" id="UP001302676">
    <property type="component" value="Unassembled WGS sequence"/>
</dbReference>
<gene>
    <name evidence="2" type="ORF">C8A04DRAFT_12618</name>
</gene>
<evidence type="ECO:0000313" key="2">
    <source>
        <dbReference type="EMBL" id="KAK4143178.1"/>
    </source>
</evidence>
<reference evidence="2" key="2">
    <citation type="submission" date="2023-05" db="EMBL/GenBank/DDBJ databases">
        <authorList>
            <consortium name="Lawrence Berkeley National Laboratory"/>
            <person name="Steindorff A."/>
            <person name="Hensen N."/>
            <person name="Bonometti L."/>
            <person name="Westerberg I."/>
            <person name="Brannstrom I.O."/>
            <person name="Guillou S."/>
            <person name="Cros-Aarteil S."/>
            <person name="Calhoun S."/>
            <person name="Haridas S."/>
            <person name="Kuo A."/>
            <person name="Mondo S."/>
            <person name="Pangilinan J."/>
            <person name="Riley R."/>
            <person name="Labutti K."/>
            <person name="Andreopoulos B."/>
            <person name="Lipzen A."/>
            <person name="Chen C."/>
            <person name="Yanf M."/>
            <person name="Daum C."/>
            <person name="Ng V."/>
            <person name="Clum A."/>
            <person name="Ohm R."/>
            <person name="Martin F."/>
            <person name="Silar P."/>
            <person name="Natvig D."/>
            <person name="Lalanne C."/>
            <person name="Gautier V."/>
            <person name="Ament-Velasquez S.L."/>
            <person name="Kruys A."/>
            <person name="Hutchinson M.I."/>
            <person name="Powell A.J."/>
            <person name="Barry K."/>
            <person name="Miller A.N."/>
            <person name="Grigoriev I.V."/>
            <person name="Debuchy R."/>
            <person name="Gladieux P."/>
            <person name="Thoren M.H."/>
            <person name="Johannesson H."/>
        </authorList>
    </citation>
    <scope>NUCLEOTIDE SEQUENCE</scope>
    <source>
        <strain evidence="2">CBS 141.50</strain>
    </source>
</reference>
<dbReference type="AlphaFoldDB" id="A0AAN6V1L0"/>
<sequence length="147" mass="15911">MLAFTLLAGVAFLARDVLGEGVHLLNCRSFGEASSDHTFLSIVAYCADDANCSSVGYNIPANDACVVSSSTAYEDWHQWEGGSQSCTFASTGVTFTWDIPSNAQSLPNYSSVRTGSNGFKTFGGYKDDSLNGANYNYHSCIKKYYYV</sequence>